<keyword evidence="1" id="KW-0547">Nucleotide-binding</keyword>
<dbReference type="PANTHER" id="PTHR43309">
    <property type="entry name" value="5-OXOPROLINASE SUBUNIT C"/>
    <property type="match status" value="1"/>
</dbReference>
<keyword evidence="6" id="KW-1185">Reference proteome</keyword>
<dbReference type="PANTHER" id="PTHR43309:SF5">
    <property type="entry name" value="5-OXOPROLINASE SUBUNIT C"/>
    <property type="match status" value="1"/>
</dbReference>
<gene>
    <name evidence="5" type="primary">Dur1</name>
    <name evidence="5" type="ordered locus">TTE1606</name>
</gene>
<feature type="domain" description="Carboxyltransferase" evidence="4">
    <location>
        <begin position="29"/>
        <end position="309"/>
    </location>
</feature>
<dbReference type="AlphaFoldDB" id="Q8R9K1"/>
<accession>Q8R9K1</accession>
<dbReference type="KEGG" id="tte:TTE1606"/>
<dbReference type="SMART" id="SM00797">
    <property type="entry name" value="AHS2"/>
    <property type="match status" value="1"/>
</dbReference>
<keyword evidence="3" id="KW-0067">ATP-binding</keyword>
<name>Q8R9K1_CALS4</name>
<dbReference type="eggNOG" id="COG1984">
    <property type="taxonomic scope" value="Bacteria"/>
</dbReference>
<proteinExistence type="predicted"/>
<evidence type="ECO:0000256" key="3">
    <source>
        <dbReference type="ARBA" id="ARBA00022840"/>
    </source>
</evidence>
<dbReference type="Gene3D" id="2.40.100.10">
    <property type="entry name" value="Cyclophilin-like"/>
    <property type="match status" value="1"/>
</dbReference>
<dbReference type="STRING" id="273068.TTE1606"/>
<dbReference type="NCBIfam" id="TIGR00724">
    <property type="entry name" value="urea_amlyse_rel"/>
    <property type="match status" value="1"/>
</dbReference>
<organism evidence="5 6">
    <name type="scientific">Caldanaerobacter subterraneus subsp. tengcongensis (strain DSM 15242 / JCM 11007 / NBRC 100824 / MB4)</name>
    <name type="common">Thermoanaerobacter tengcongensis</name>
    <dbReference type="NCBI Taxonomy" id="273068"/>
    <lineage>
        <taxon>Bacteria</taxon>
        <taxon>Bacillati</taxon>
        <taxon>Bacillota</taxon>
        <taxon>Clostridia</taxon>
        <taxon>Thermoanaerobacterales</taxon>
        <taxon>Thermoanaerobacteraceae</taxon>
        <taxon>Caldanaerobacter</taxon>
    </lineage>
</organism>
<evidence type="ECO:0000313" key="6">
    <source>
        <dbReference type="Proteomes" id="UP000000555"/>
    </source>
</evidence>
<evidence type="ECO:0000256" key="2">
    <source>
        <dbReference type="ARBA" id="ARBA00022801"/>
    </source>
</evidence>
<dbReference type="EMBL" id="AE008691">
    <property type="protein sequence ID" value="AAM24810.1"/>
    <property type="molecule type" value="Genomic_DNA"/>
</dbReference>
<reference evidence="5 6" key="1">
    <citation type="journal article" date="2002" name="Genome Res.">
        <title>A complete sequence of the T. tengcongensis genome.</title>
        <authorList>
            <person name="Bao Q."/>
            <person name="Tian Y."/>
            <person name="Li W."/>
            <person name="Xu Z."/>
            <person name="Xuan Z."/>
            <person name="Hu S."/>
            <person name="Dong W."/>
            <person name="Yang J."/>
            <person name="Chen Y."/>
            <person name="Xue Y."/>
            <person name="Xu Y."/>
            <person name="Lai X."/>
            <person name="Huang L."/>
            <person name="Dong X."/>
            <person name="Ma Y."/>
            <person name="Ling L."/>
            <person name="Tan H."/>
            <person name="Chen R."/>
            <person name="Wang J."/>
            <person name="Yu J."/>
            <person name="Yang H."/>
        </authorList>
    </citation>
    <scope>NUCLEOTIDE SEQUENCE [LARGE SCALE GENOMIC DNA]</scope>
    <source>
        <strain evidence="6">DSM 15242 / JCM 11007 / NBRC 100824 / MB4</strain>
    </source>
</reference>
<keyword evidence="2 5" id="KW-0378">Hydrolase</keyword>
<dbReference type="InterPro" id="IPR052708">
    <property type="entry name" value="PxpC"/>
</dbReference>
<protein>
    <submittedName>
        <fullName evidence="5">Allophanate hydrolase subunit 2</fullName>
    </submittedName>
</protein>
<evidence type="ECO:0000313" key="5">
    <source>
        <dbReference type="EMBL" id="AAM24810.1"/>
    </source>
</evidence>
<dbReference type="SUPFAM" id="SSF50891">
    <property type="entry name" value="Cyclophilin-like"/>
    <property type="match status" value="1"/>
</dbReference>
<dbReference type="Pfam" id="PF02626">
    <property type="entry name" value="CT_A_B"/>
    <property type="match status" value="1"/>
</dbReference>
<dbReference type="Proteomes" id="UP000000555">
    <property type="component" value="Chromosome"/>
</dbReference>
<sequence>MGDKMECFKVLEPGLFTTIQDLGRFGYESQGVPTSGAMDEFAFRIANRLLENEENDACLEITLVGPTLEALTDTFVAVTGAEMQPMVNGIPRPMWSSFPVRKGDILSFSPIKSGLRSYLAVKGGFKGDYVMGSVSTYTRGKLGGIKGRRLEKGDILEKNPSPQVLLQTRKVREEYIPSYSSEEEVRVILGPQDDYFEEETIKVFLSSSYVISKDSDRMGYRLEGPFLKAKERYDIISDGLLPGAVQVPANGQPIVILKDAQTTGGYTKIATVISPDLSKIAQLKPGDRIRFRVITLEEAHRALEEIEKLIEKIKTSAKEIKYFTVRVDEETFDVSVEPF</sequence>
<evidence type="ECO:0000256" key="1">
    <source>
        <dbReference type="ARBA" id="ARBA00022741"/>
    </source>
</evidence>
<dbReference type="InterPro" id="IPR003778">
    <property type="entry name" value="CT_A_B"/>
</dbReference>
<dbReference type="GO" id="GO:0005524">
    <property type="term" value="F:ATP binding"/>
    <property type="evidence" value="ECO:0007669"/>
    <property type="project" value="UniProtKB-KW"/>
</dbReference>
<dbReference type="InterPro" id="IPR029000">
    <property type="entry name" value="Cyclophilin-like_dom_sf"/>
</dbReference>
<evidence type="ECO:0000259" key="4">
    <source>
        <dbReference type="SMART" id="SM00797"/>
    </source>
</evidence>
<dbReference type="GO" id="GO:0016787">
    <property type="term" value="F:hydrolase activity"/>
    <property type="evidence" value="ECO:0007669"/>
    <property type="project" value="UniProtKB-KW"/>
</dbReference>
<dbReference type="HOGENOM" id="CLU_028967_0_1_9"/>